<dbReference type="RefSeq" id="WP_340359493.1">
    <property type="nucleotide sequence ID" value="NZ_JBBKZU010000012.1"/>
</dbReference>
<dbReference type="EMBL" id="JBBKZU010000012">
    <property type="protein sequence ID" value="MEJ8814261.1"/>
    <property type="molecule type" value="Genomic_DNA"/>
</dbReference>
<feature type="compositionally biased region" description="Basic and acidic residues" evidence="6">
    <location>
        <begin position="728"/>
        <end position="750"/>
    </location>
</feature>
<keyword evidence="4" id="KW-0081">Bacteriolytic enzyme</keyword>
<evidence type="ECO:0000313" key="9">
    <source>
        <dbReference type="Proteomes" id="UP001365846"/>
    </source>
</evidence>
<dbReference type="PROSITE" id="PS00330">
    <property type="entry name" value="HEMOLYSIN_CALCIUM"/>
    <property type="match status" value="18"/>
</dbReference>
<dbReference type="Gene3D" id="1.10.530.40">
    <property type="match status" value="1"/>
</dbReference>
<dbReference type="InterPro" id="IPR050557">
    <property type="entry name" value="RTX_toxin/Mannuronan_C5-epim"/>
</dbReference>
<dbReference type="SUPFAM" id="SSF53955">
    <property type="entry name" value="Lysozyme-like"/>
    <property type="match status" value="1"/>
</dbReference>
<evidence type="ECO:0000256" key="1">
    <source>
        <dbReference type="ARBA" id="ARBA00004613"/>
    </source>
</evidence>
<evidence type="ECO:0000259" key="7">
    <source>
        <dbReference type="Pfam" id="PF06594"/>
    </source>
</evidence>
<evidence type="ECO:0000256" key="4">
    <source>
        <dbReference type="ARBA" id="ARBA00022638"/>
    </source>
</evidence>
<sequence length="3136" mass="321012">MQYQSLGATAYADLIVRLISAFEGHEPAARDIGDRKATIGWGYTFNRNDNVALWTAAGITLSAADLAALAAIDAAPANQKTSLALSTFKRSLSRTEAQSLLEQTYTSYEGPALSLGMPLSLERAAFVSLTYNRGVSRANSMTAFAAAIQTSDRAEAWYQIRYGALGNPAPKFLDGVAKRRFVEAQIFGLYDNPNSVSDAEARQTLEMLTEHRVEIYKHESRFGIPPDGSTANRNMIAVANGDANISAIVSTQSIFDALVPARDKFIAWVNSFLPSDRQIVAATINPAATYYLGEGAPGVTSSLDARLDDGKAQGLALENNVLVGGIGDDLMMGGSGNDILIGRGGGDVLDGGKGADLIYGGSEDDRIIGGEGNDTLYGGDGDDVYIWNTGDGNDTIVDDGGGTLIINGSNFSFSKGTLTKDQNANIWRDKTGNVALTHNSPWRIELADGTVIQLGENFDPEKWGITLKDSTEGPQPTNTYTGDYEKALKADGHTYLIDGSNYAGSGEDADSSDILFGSEGGDFVRGLGGADALFGYGGNDLIQGGEGADILMGGLGADTLNGGAGNDVIYGSSNGTVLQPTDVNYAPPSPQFANVDGYGFSWVVESPGRDEDGVWGHYISDTVQRDVQANDQGNTIDAGEGDDAVLAGTGDDSVHGGEGGDDIHGLAGDDELDGDSGADRIYGDGTVIVGTLYNTEAALHGSDLIDGGAGNDTLLGQGGDDAIYGGADDDKLWGDDRDTSDTPADIHGDDYLDGGSGADELVGGGGNDVLFGGSEDDKLWGDSGAASVGAAGYFALGRHGDDYLDGQDGNDYVQGEGGNDILYGGTGDDTLVGDDDEARLPGASQGEDFLDGEDGDDLMQGGGGGDTLLGGAGADTLDGDAEELQLSGELHGDDYLDGEAGDDVLVGRGGNDTLIGGDGNDALQGDAAEEFTAGQFHGDDYLEGGDGNDSLWGLGANDTLIGGSGNDYLAGDGSSGDLGPQFHGDDYLEGGDGNDALYGGGGNDVLSGGAGADELHGGAGDDVYQIVADETTDGIFGDTITDNEGTDSIELYGVNLEDIEVSQTGSAASIAWGPGQGIHIADAATTSIAEVLTDTGAISFQELLGQRLQASTNITTAQNDGRVMGGAKGDTLVLTGKGNRIWGGRGDDSIYLNSASGNTVAMNIGDGIDVVSAVRRAAAVGSEPPTQNVLELSDGFDESQIRIYRVGPQSFVLSLNSEGDGIRFTAVPGSDGSIPSGDQPFDSIRLVDGAAISWQQIVDRGIATLPTATEGDDNLTLSPISDVIYGFGGNDRIEGLSGNDTLDGGAGDDTLLGGVGNDELRGGTGVNSLFGGDGDDRLYGGDLDSYDLLEGGEGSDTYYFRAGNQNGVDGKALDSSQSSSDTYRVRDNGGIGGWSPQSWYITDQGGTNDQLIFETALVTNANTKVTSTGNGFRLNTWNVSVYLENALDANGNLGTGSIEAIVFKNGVTWTMGQLRAMCLQSTAGDDSLVGFASNDSIDGGAGADWIEGYSGNDTLLGGAGYDTLAGGEGDDTLDAGTDGAVLSGGTGADTYMLRRGNGQIQISGAVAGDDAMAGVDTLLVDGTPGDVTISYTQLGGDYNESPDQIEVKFTDGSASATFSLIGAHEGESEAVEHIAFNDGTTIDVASWVASLMGQPTMFGDNIQLSSLSELFDGGEGNDSISGGNGNDSLYGSGGDDFLQGGAGDDILDGGAGDDFIALGTSLDLIYHRDGHDTVVFGAGYGHDEVGYGSDATLLLKEGVSTADFTIKWNAASFRSSSGDYNYSANWQAEVVLSLTGGEDSIQFEYTNIRSGLGVVVFSDGTHWTGSDVYARANVATEVGDLLVDANHVGLLAGGGGNDTLLGLESDNILDGGSGDDLLYGGDQNDRLIGGSGNDLLVGGRGVNTIVYALGDGFDTATVLPSAYEPTQTILEFAEGIDPAVVQVQRDTNNLRFVVQGSGGIELQGINVIEDMAVEARFADGTVWGRQQLIDRVLTGASGADVLGGFNNRDDLISGGAGDDVLSGFAGSDTLNGGEGNDTLYASEADTSTWYQATASDVDVLIGGSGDDLLYAGYRASIYVFEPGFGHDTVRYQGPSRSSAPAAALFKAGIGPTDVVCSRGPDYALVLSVPSTGDTVRIEGFFLSSDYTADPSPWAPLTEIRFESGEIWSANDIVSRLVMIPTSEGDLLFGADNGVVIDGLGGDDRIFGGLGDDTLIGGQGNDTLMGYGGHDRIEFGRGDGLDVLDDVQGADLVLGSDIQVSDVTLTRDGDDLIISMDGGEDSVCVIGFLAGANQLNVRFADGTIWDAESMLNAVASIYGTSGNDSIVGTGSADRIFGLQGNDTLVGGGGNDYLDGGAGNDTMQGGGGDDTYIVDSTSDLVSESSNAGYDVVRASVSYTASSNVEVVELTGTANINATGNSRDNELIGNEGNNVLNGSSGADYMEGGLGNDTYVVDNVNDWVEEDFDQGIDTVQSSITYSLGETLENLTLTGSAAINGEGNGLDNVLTGNSASNVLYGDAGNDTYVVGAGDTIVEYVDEGIDTVQASVSWTLGDNLENLTLTGTTSISGAGNELSNVLMGNSAANSLNGGSGDDTIDGGSGNDTMVGGTGDDTYFVNATGDVVTELAGEGMDEVRASITYTLGNDVESLVLTGTSTINATGNTLSNNLTGNSANNTLDGGAGDDTMVGGAGADTYKVDSVGDVIVELSNEGTDAVQASVTYTLSSNIENLTLTGTGTINGTGNELDNVLTGNTVANILTGGAGNDTLDGGTGNDTLVGGLGNDTYKVDATGDVVTEAAGEGLDTVQSSVTYTLGNNVENLTLTGSSTLSATGNNLDNVLVGNTANNTLTGAAGNDTLDGGTGNDTMVGGTGDDTYYVNISTDVVTENASEGTDTVISAVTYTLGNNVENLQLQTGNINGTGNALDNVLYAGAGNNTLNGQGGTDTVSYLYAASAVSVSLASTSAQATGGSGSDTLSNLENLTGSNYNDSLTGSTGANILRGGLGNDTINGGTGADSYLFGRGDGQDTVTDADSTAGVTDALKFDAGISIDQIWFRQVGNNLEASIIGTNDTVTISNWYSGAQNHLEQFKSSDGKVLLDSQVQNLVQAMASFSPPAAGQVTLPPEYQSTLSSVIAANWQ</sequence>
<evidence type="ECO:0000256" key="5">
    <source>
        <dbReference type="ARBA" id="ARBA00022837"/>
    </source>
</evidence>
<feature type="region of interest" description="Disordered" evidence="6">
    <location>
        <begin position="632"/>
        <end position="672"/>
    </location>
</feature>
<dbReference type="InterPro" id="IPR001343">
    <property type="entry name" value="Hemolysn_Ca-bd"/>
</dbReference>
<feature type="region of interest" description="Disordered" evidence="6">
    <location>
        <begin position="834"/>
        <end position="854"/>
    </location>
</feature>
<keyword evidence="3" id="KW-0929">Antimicrobial</keyword>
<dbReference type="InterPro" id="IPR018511">
    <property type="entry name" value="Hemolysin-typ_Ca-bd_CS"/>
</dbReference>
<dbReference type="Pfam" id="PF00353">
    <property type="entry name" value="HemolysinCabind"/>
    <property type="match status" value="32"/>
</dbReference>
<dbReference type="PANTHER" id="PTHR38340">
    <property type="entry name" value="S-LAYER PROTEIN"/>
    <property type="match status" value="1"/>
</dbReference>
<evidence type="ECO:0000256" key="3">
    <source>
        <dbReference type="ARBA" id="ARBA00022529"/>
    </source>
</evidence>
<name>A0ABU8VLS1_9BURK</name>
<dbReference type="Gene3D" id="2.150.10.10">
    <property type="entry name" value="Serralysin-like metalloprotease, C-terminal"/>
    <property type="match status" value="19"/>
</dbReference>
<dbReference type="Proteomes" id="UP001365846">
    <property type="component" value="Unassembled WGS sequence"/>
</dbReference>
<feature type="region of interest" description="Disordered" evidence="6">
    <location>
        <begin position="726"/>
        <end position="750"/>
    </location>
</feature>
<evidence type="ECO:0000256" key="2">
    <source>
        <dbReference type="ARBA" id="ARBA00022525"/>
    </source>
</evidence>
<keyword evidence="2" id="KW-0964">Secreted</keyword>
<accession>A0ABU8VLS1</accession>
<reference evidence="8 9" key="1">
    <citation type="submission" date="2024-03" db="EMBL/GenBank/DDBJ databases">
        <title>Novel species of the genus Variovorax.</title>
        <authorList>
            <person name="Liu Q."/>
            <person name="Xin Y.-H."/>
        </authorList>
    </citation>
    <scope>NUCLEOTIDE SEQUENCE [LARGE SCALE GENOMIC DNA]</scope>
    <source>
        <strain evidence="8 9">KACC 18899</strain>
    </source>
</reference>
<keyword evidence="9" id="KW-1185">Reference proteome</keyword>
<proteinExistence type="predicted"/>
<protein>
    <submittedName>
        <fullName evidence="8">Calcium-binding protein</fullName>
    </submittedName>
</protein>
<dbReference type="PANTHER" id="PTHR38340:SF1">
    <property type="entry name" value="S-LAYER PROTEIN"/>
    <property type="match status" value="1"/>
</dbReference>
<dbReference type="SUPFAM" id="SSF51120">
    <property type="entry name" value="beta-Roll"/>
    <property type="match status" value="17"/>
</dbReference>
<comment type="subcellular location">
    <subcellularLocation>
        <location evidence="1">Secreted</location>
    </subcellularLocation>
</comment>
<keyword evidence="5" id="KW-0106">Calcium</keyword>
<dbReference type="InterPro" id="IPR023347">
    <property type="entry name" value="Lysozyme_dom_sf"/>
</dbReference>
<evidence type="ECO:0000313" key="8">
    <source>
        <dbReference type="EMBL" id="MEJ8814261.1"/>
    </source>
</evidence>
<dbReference type="InterPro" id="IPR023346">
    <property type="entry name" value="Lysozyme-like_dom_sf"/>
</dbReference>
<dbReference type="InterPro" id="IPR011049">
    <property type="entry name" value="Serralysin-like_metalloprot_C"/>
</dbReference>
<dbReference type="InterPro" id="IPR010566">
    <property type="entry name" value="Haemolys_ca-bd"/>
</dbReference>
<comment type="caution">
    <text evidence="8">The sequence shown here is derived from an EMBL/GenBank/DDBJ whole genome shotgun (WGS) entry which is preliminary data.</text>
</comment>
<feature type="region of interest" description="Disordered" evidence="6">
    <location>
        <begin position="971"/>
        <end position="994"/>
    </location>
</feature>
<feature type="domain" description="Haemolysin-type calcium binding-related" evidence="7">
    <location>
        <begin position="3058"/>
        <end position="3095"/>
    </location>
</feature>
<dbReference type="Pfam" id="PF06594">
    <property type="entry name" value="HCBP_related"/>
    <property type="match status" value="2"/>
</dbReference>
<gene>
    <name evidence="8" type="ORF">WKW77_24460</name>
</gene>
<evidence type="ECO:0000256" key="6">
    <source>
        <dbReference type="SAM" id="MobiDB-lite"/>
    </source>
</evidence>
<organism evidence="8 9">
    <name type="scientific">Variovorax ureilyticus</name>
    <dbReference type="NCBI Taxonomy" id="1836198"/>
    <lineage>
        <taxon>Bacteria</taxon>
        <taxon>Pseudomonadati</taxon>
        <taxon>Pseudomonadota</taxon>
        <taxon>Betaproteobacteria</taxon>
        <taxon>Burkholderiales</taxon>
        <taxon>Comamonadaceae</taxon>
        <taxon>Variovorax</taxon>
    </lineage>
</organism>
<dbReference type="PRINTS" id="PR00313">
    <property type="entry name" value="CABNDNGRPT"/>
</dbReference>
<feature type="domain" description="Haemolysin-type calcium binding-related" evidence="7">
    <location>
        <begin position="2270"/>
        <end position="2307"/>
    </location>
</feature>